<dbReference type="SMART" id="SM00327">
    <property type="entry name" value="VWA"/>
    <property type="match status" value="1"/>
</dbReference>
<sequence>MSIDTIEDLMTATVCNSLGDPIPLKNVAITGNLKGALFEAQVRQSFHNPRKIPTEVVYSFPLPIGAVLLGVEAQLGQAKLSGSVIATPEATERYEEALSQGDAAIMLEQAGDGTYVLNLGNLLPKEECIITLTYGQLLDFEQGGLRLAIPTVIAPRFGDPMRGGGLAPHQVPDTNVLAEYGFSLTLTLHDALANARVASPSHPISVARGATGQQLTVSLAKQSYLDRDFILVLDQLAETSLLTVGADYADPSKFVATASFCPSIPQAGTQPTAVKILVDCSGSMGGGSITAARRALMSVLKQLKAGDKFSLSKFGTSVEHGSRALWSVSDQSRVSAESWITQLEANMGGTDIPDALESTLALGSNSNCDVLLITDGQTHEVNSIIERANKSKHRIFTVGIGASPSQGVLERLAAATDATCDFIAAGEAVEPAIVRMFNRLRSPSLQNIQVHWPKDCVPTKEIPLGQALFDGDTVHVSAWFDQAPTGRVTLSGHVAGQEIAQEIGVVEFKPATQDNADATGTIASALSRIAAAQSLKTLDNETLENEALATQIAVAYQLVTEHTNFLMVHERSAADKATQMPVLHKVPQMLPAGWGGTSHEVSLMCDSISFAHSSASAARNLPQTSIQELRASVGDFSMPSLLRNPRNNPPASDKKIVRDTTHYEVPAFLRREGYDQKSGYNLGDVLKIKADSIWFVINENQEKILALITDHPSDPGIRVWFTNAQHEVFDYLDFDTLEEALTTLRVHGFEDQVKKRVSLLSRFRTRYIWKCEDHTRRYKR</sequence>
<gene>
    <name evidence="4" type="ORF">KZZ10_11000</name>
</gene>
<dbReference type="Gene3D" id="3.40.50.410">
    <property type="entry name" value="von Willebrand factor, type A domain"/>
    <property type="match status" value="1"/>
</dbReference>
<accession>A0A953NA98</accession>
<dbReference type="SMART" id="SM00609">
    <property type="entry name" value="VIT"/>
    <property type="match status" value="1"/>
</dbReference>
<dbReference type="RefSeq" id="WP_259661591.1">
    <property type="nucleotide sequence ID" value="NZ_JAHXRI010000010.1"/>
</dbReference>
<protein>
    <submittedName>
        <fullName evidence="4">VIT and VWA domain-containing protein</fullName>
    </submittedName>
</protein>
<dbReference type="Pfam" id="PF13768">
    <property type="entry name" value="VWA_3"/>
    <property type="match status" value="1"/>
</dbReference>
<dbReference type="PROSITE" id="PS51468">
    <property type="entry name" value="VIT"/>
    <property type="match status" value="1"/>
</dbReference>
<reference evidence="4" key="1">
    <citation type="submission" date="2021-07" db="EMBL/GenBank/DDBJ databases">
        <title>New genus and species of the family Alcaligenaceae.</title>
        <authorList>
            <person name="Hahn M.W."/>
        </authorList>
    </citation>
    <scope>NUCLEOTIDE SEQUENCE</scope>
    <source>
        <strain evidence="4">LF4-65</strain>
    </source>
</reference>
<dbReference type="InterPro" id="IPR013694">
    <property type="entry name" value="VIT"/>
</dbReference>
<evidence type="ECO:0000259" key="2">
    <source>
        <dbReference type="PROSITE" id="PS50234"/>
    </source>
</evidence>
<dbReference type="PROSITE" id="PS50234">
    <property type="entry name" value="VWFA"/>
    <property type="match status" value="1"/>
</dbReference>
<dbReference type="EMBL" id="JAHXRI010000010">
    <property type="protein sequence ID" value="MBZ1351174.1"/>
    <property type="molecule type" value="Genomic_DNA"/>
</dbReference>
<dbReference type="InterPro" id="IPR036465">
    <property type="entry name" value="vWFA_dom_sf"/>
</dbReference>
<organism evidence="4 5">
    <name type="scientific">Zwartia hollandica</name>
    <dbReference type="NCBI Taxonomy" id="324606"/>
    <lineage>
        <taxon>Bacteria</taxon>
        <taxon>Pseudomonadati</taxon>
        <taxon>Pseudomonadota</taxon>
        <taxon>Betaproteobacteria</taxon>
        <taxon>Burkholderiales</taxon>
        <taxon>Alcaligenaceae</taxon>
        <taxon>Zwartia</taxon>
    </lineage>
</organism>
<feature type="domain" description="VIT" evidence="3">
    <location>
        <begin position="8"/>
        <end position="136"/>
    </location>
</feature>
<evidence type="ECO:0000256" key="1">
    <source>
        <dbReference type="SAM" id="MobiDB-lite"/>
    </source>
</evidence>
<dbReference type="SUPFAM" id="SSF53300">
    <property type="entry name" value="vWA-like"/>
    <property type="match status" value="1"/>
</dbReference>
<dbReference type="Pfam" id="PF08487">
    <property type="entry name" value="VIT"/>
    <property type="match status" value="1"/>
</dbReference>
<dbReference type="PANTHER" id="PTHR45737:SF6">
    <property type="entry name" value="VON WILLEBRAND FACTOR A DOMAIN-CONTAINING PROTEIN 5A"/>
    <property type="match status" value="1"/>
</dbReference>
<comment type="caution">
    <text evidence="4">The sequence shown here is derived from an EMBL/GenBank/DDBJ whole genome shotgun (WGS) entry which is preliminary data.</text>
</comment>
<feature type="region of interest" description="Disordered" evidence="1">
    <location>
        <begin position="637"/>
        <end position="656"/>
    </location>
</feature>
<name>A0A953NA98_9BURK</name>
<dbReference type="AlphaFoldDB" id="A0A953NA98"/>
<keyword evidence="5" id="KW-1185">Reference proteome</keyword>
<proteinExistence type="predicted"/>
<dbReference type="InterPro" id="IPR002035">
    <property type="entry name" value="VWF_A"/>
</dbReference>
<evidence type="ECO:0000313" key="5">
    <source>
        <dbReference type="Proteomes" id="UP000739565"/>
    </source>
</evidence>
<feature type="domain" description="VWFA" evidence="2">
    <location>
        <begin position="273"/>
        <end position="440"/>
    </location>
</feature>
<dbReference type="Proteomes" id="UP000739565">
    <property type="component" value="Unassembled WGS sequence"/>
</dbReference>
<evidence type="ECO:0000259" key="3">
    <source>
        <dbReference type="PROSITE" id="PS51468"/>
    </source>
</evidence>
<dbReference type="PANTHER" id="PTHR45737">
    <property type="entry name" value="VON WILLEBRAND FACTOR A DOMAIN-CONTAINING PROTEIN 5A"/>
    <property type="match status" value="1"/>
</dbReference>
<feature type="compositionally biased region" description="Low complexity" evidence="1">
    <location>
        <begin position="641"/>
        <end position="650"/>
    </location>
</feature>
<evidence type="ECO:0000313" key="4">
    <source>
        <dbReference type="EMBL" id="MBZ1351174.1"/>
    </source>
</evidence>